<dbReference type="FunFam" id="3.40.50.2000:FF:000050">
    <property type="entry name" value="UDP-glucuronosyltransferase"/>
    <property type="match status" value="1"/>
</dbReference>
<organism evidence="6 7">
    <name type="scientific">Callosobruchus maculatus</name>
    <name type="common">Southern cowpea weevil</name>
    <name type="synonym">Pulse bruchid</name>
    <dbReference type="NCBI Taxonomy" id="64391"/>
    <lineage>
        <taxon>Eukaryota</taxon>
        <taxon>Metazoa</taxon>
        <taxon>Ecdysozoa</taxon>
        <taxon>Arthropoda</taxon>
        <taxon>Hexapoda</taxon>
        <taxon>Insecta</taxon>
        <taxon>Pterygota</taxon>
        <taxon>Neoptera</taxon>
        <taxon>Endopterygota</taxon>
        <taxon>Coleoptera</taxon>
        <taxon>Polyphaga</taxon>
        <taxon>Cucujiformia</taxon>
        <taxon>Chrysomeloidea</taxon>
        <taxon>Chrysomelidae</taxon>
        <taxon>Bruchinae</taxon>
        <taxon>Bruchini</taxon>
        <taxon>Callosobruchus</taxon>
    </lineage>
</organism>
<name>A0A653CRU6_CALMS</name>
<accession>A0A653CRU6</accession>
<dbReference type="PANTHER" id="PTHR48043:SF159">
    <property type="entry name" value="EG:EG0003.4 PROTEIN-RELATED"/>
    <property type="match status" value="1"/>
</dbReference>
<protein>
    <recommendedName>
        <fullName evidence="8">UDP-glycosyltransferases domain-containing protein</fullName>
    </recommendedName>
</protein>
<gene>
    <name evidence="6" type="ORF">CALMAC_LOCUS11232</name>
</gene>
<keyword evidence="7" id="KW-1185">Reference proteome</keyword>
<evidence type="ECO:0008006" key="8">
    <source>
        <dbReference type="Google" id="ProtNLM"/>
    </source>
</evidence>
<evidence type="ECO:0000256" key="1">
    <source>
        <dbReference type="ARBA" id="ARBA00009995"/>
    </source>
</evidence>
<keyword evidence="5" id="KW-1133">Transmembrane helix</keyword>
<dbReference type="OrthoDB" id="5835829at2759"/>
<evidence type="ECO:0000313" key="7">
    <source>
        <dbReference type="Proteomes" id="UP000410492"/>
    </source>
</evidence>
<evidence type="ECO:0000256" key="4">
    <source>
        <dbReference type="RuleBase" id="RU003718"/>
    </source>
</evidence>
<dbReference type="PANTHER" id="PTHR48043">
    <property type="entry name" value="EG:EG0003.4 PROTEIN-RELATED"/>
    <property type="match status" value="1"/>
</dbReference>
<dbReference type="GO" id="GO:0008194">
    <property type="term" value="F:UDP-glycosyltransferase activity"/>
    <property type="evidence" value="ECO:0007669"/>
    <property type="project" value="InterPro"/>
</dbReference>
<dbReference type="EMBL" id="CAACVG010008614">
    <property type="protein sequence ID" value="VEN50472.1"/>
    <property type="molecule type" value="Genomic_DNA"/>
</dbReference>
<evidence type="ECO:0000256" key="5">
    <source>
        <dbReference type="SAM" id="Phobius"/>
    </source>
</evidence>
<dbReference type="Proteomes" id="UP000410492">
    <property type="component" value="Unassembled WGS sequence"/>
</dbReference>
<dbReference type="Pfam" id="PF00201">
    <property type="entry name" value="UDPGT"/>
    <property type="match status" value="1"/>
</dbReference>
<dbReference type="Gene3D" id="3.40.50.2000">
    <property type="entry name" value="Glycogen Phosphorylase B"/>
    <property type="match status" value="1"/>
</dbReference>
<keyword evidence="5" id="KW-0812">Transmembrane</keyword>
<dbReference type="InterPro" id="IPR035595">
    <property type="entry name" value="UDP_glycos_trans_CS"/>
</dbReference>
<dbReference type="InterPro" id="IPR050271">
    <property type="entry name" value="UDP-glycosyltransferase"/>
</dbReference>
<proteinExistence type="inferred from homology"/>
<dbReference type="PROSITE" id="PS00375">
    <property type="entry name" value="UDPGT"/>
    <property type="match status" value="1"/>
</dbReference>
<dbReference type="InterPro" id="IPR002213">
    <property type="entry name" value="UDP_glucos_trans"/>
</dbReference>
<evidence type="ECO:0000256" key="2">
    <source>
        <dbReference type="ARBA" id="ARBA00022676"/>
    </source>
</evidence>
<dbReference type="CDD" id="cd03784">
    <property type="entry name" value="GT1_Gtf-like"/>
    <property type="match status" value="1"/>
</dbReference>
<comment type="similarity">
    <text evidence="1 4">Belongs to the UDP-glycosyltransferase family.</text>
</comment>
<sequence length="547" mass="61880">MLYCFGAHDNASLNDVSGQLRRKYLLACIDACSDRFAMLQAVLLLIVTGYVSCANILLLQDIPSPSHSIWTTELAMGLVKGGHNVTWLGPGNFRKHKPMNNFHPIYLDGVGGEASEEAVEDAIGAPTYKLLLVFYEYDLLACKETYQSKGLQTILDYPDNFKFDAIVIDLTLSGCLLPLIKRFNFPPSIGVTPFLFPYYLALDFGNTIDHSYLPGFLVSFSDNMNFLERLINYFWINTDLFMRQMYLKPQLQELVMNKFGADMDVEEMRRHVSLLLVNVDSALHYPQQFAPNIIPVGGLHVQRAGQLPQDLKSILDSSKKGVILFSLGTNVRSDKLKPEIKTAILEALGKLDQTVIWKFETNLTDVPSNVIIRNWVPQTEILAHPKTVLFISHGGGLSTIEAAYYGVPVLGMPFFVDQFTNLAMMENKGIARQINPHTITTDGLYNSIKEMLINKKYAKNMKETSSRMRDQVQTPLERAIYWIEYSIRHNGTHVLNLKSRDLPLFITNGLDIHLFLLLVGCVIMLVIISLCKYCFTCTTRKPKMKRQ</sequence>
<dbReference type="SUPFAM" id="SSF53756">
    <property type="entry name" value="UDP-Glycosyltransferase/glycogen phosphorylase"/>
    <property type="match status" value="1"/>
</dbReference>
<feature type="transmembrane region" description="Helical" evidence="5">
    <location>
        <begin position="512"/>
        <end position="535"/>
    </location>
</feature>
<evidence type="ECO:0000256" key="3">
    <source>
        <dbReference type="ARBA" id="ARBA00022679"/>
    </source>
</evidence>
<evidence type="ECO:0000313" key="6">
    <source>
        <dbReference type="EMBL" id="VEN50472.1"/>
    </source>
</evidence>
<keyword evidence="2 4" id="KW-0328">Glycosyltransferase</keyword>
<dbReference type="AlphaFoldDB" id="A0A653CRU6"/>
<keyword evidence="5" id="KW-0472">Membrane</keyword>
<reference evidence="6 7" key="1">
    <citation type="submission" date="2019-01" db="EMBL/GenBank/DDBJ databases">
        <authorList>
            <person name="Sayadi A."/>
        </authorList>
    </citation>
    <scope>NUCLEOTIDE SEQUENCE [LARGE SCALE GENOMIC DNA]</scope>
</reference>
<keyword evidence="3 4" id="KW-0808">Transferase</keyword>